<feature type="domain" description="NIT" evidence="1">
    <location>
        <begin position="51"/>
        <end position="278"/>
    </location>
</feature>
<evidence type="ECO:0000313" key="2">
    <source>
        <dbReference type="EMBL" id="VEB44360.1"/>
    </source>
</evidence>
<dbReference type="AlphaFoldDB" id="A0A447THE5"/>
<dbReference type="Pfam" id="PF08376">
    <property type="entry name" value="NIT"/>
    <property type="match status" value="1"/>
</dbReference>
<organism evidence="2 3">
    <name type="scientific">Chromobacterium violaceum</name>
    <dbReference type="NCBI Taxonomy" id="536"/>
    <lineage>
        <taxon>Bacteria</taxon>
        <taxon>Pseudomonadati</taxon>
        <taxon>Pseudomonadota</taxon>
        <taxon>Betaproteobacteria</taxon>
        <taxon>Neisseriales</taxon>
        <taxon>Chromobacteriaceae</taxon>
        <taxon>Chromobacterium</taxon>
    </lineage>
</organism>
<evidence type="ECO:0000259" key="1">
    <source>
        <dbReference type="PROSITE" id="PS50906"/>
    </source>
</evidence>
<name>A0A447THE5_CHRVL</name>
<dbReference type="PROSITE" id="PS50906">
    <property type="entry name" value="NIT"/>
    <property type="match status" value="1"/>
</dbReference>
<proteinExistence type="predicted"/>
<dbReference type="Proteomes" id="UP000275777">
    <property type="component" value="Chromosome"/>
</dbReference>
<dbReference type="EMBL" id="LR134182">
    <property type="protein sequence ID" value="VEB44360.1"/>
    <property type="molecule type" value="Genomic_DNA"/>
</dbReference>
<reference evidence="2 3" key="1">
    <citation type="submission" date="2018-12" db="EMBL/GenBank/DDBJ databases">
        <authorList>
            <consortium name="Pathogen Informatics"/>
        </authorList>
    </citation>
    <scope>NUCLEOTIDE SEQUENCE [LARGE SCALE GENOMIC DNA]</scope>
    <source>
        <strain evidence="2 3">NCTC9695</strain>
    </source>
</reference>
<dbReference type="InterPro" id="IPR013587">
    <property type="entry name" value="Nitrate/nitrite_sensing"/>
</dbReference>
<dbReference type="InterPro" id="IPR010910">
    <property type="entry name" value="Nitrate/nitrite_sensing_bac"/>
</dbReference>
<evidence type="ECO:0000313" key="3">
    <source>
        <dbReference type="Proteomes" id="UP000275777"/>
    </source>
</evidence>
<sequence>MLSRLSIASKLLLLLLPFSLALVGLASILSLDRQQTLNELRRSDRLISIAGGSSQLIHDLQTERGLSNGFLSGQAASLPPPLQAARANSDKSLAAFTAVSGELGDSRLSERLGALNGQLQGLAQLRADVEKRGIAAPDAFSSYSKDIDALIGLIARLAQANNDGDLLRSTMALLNLQCEKEFAGRERGYVNGLLQAGVLNQQSHAQTASLIAKQDACANQFKLIADDTLRGQKEALDGGDETRAVQALRAKVMNQALGQPVAFRRPNGSRPPPGASTR</sequence>
<gene>
    <name evidence="2" type="ORF">NCTC9695_04849</name>
</gene>
<protein>
    <submittedName>
        <fullName evidence="2">Nitrate and nitrite sensing</fullName>
    </submittedName>
</protein>
<accession>A0A447THE5</accession>